<dbReference type="InterPro" id="IPR001537">
    <property type="entry name" value="SpoU_MeTrfase"/>
</dbReference>
<sequence>MTVTGNDEGAGPTEWGEHPNGVGPWVDEFGTEPPQDPRYDPELLAHGDRRNVVDAYRYWTREAIVADIDTRRHPLHVAIENFGHDANIGTVVRTANAFAAATVHIVGRRRWNRRGAMVTDRYQHLMHHPDVDALIDWAADRNLEIVAVDNTPGSVPLETTRLPYHCLLLFGQEGPGVTERARQVASTTVSIAQFGSTRSINAGVAAGIAMHAWIRQHADPTRAW</sequence>
<dbReference type="Gene3D" id="3.40.1280.10">
    <property type="match status" value="1"/>
</dbReference>
<evidence type="ECO:0000256" key="2">
    <source>
        <dbReference type="ARBA" id="ARBA00022679"/>
    </source>
</evidence>
<accession>A0ABU3WL00</accession>
<dbReference type="PANTHER" id="PTHR43191:SF2">
    <property type="entry name" value="RRNA METHYLTRANSFERASE 3, MITOCHONDRIAL"/>
    <property type="match status" value="1"/>
</dbReference>
<gene>
    <name evidence="5" type="ORF">F8M49_00785</name>
</gene>
<evidence type="ECO:0000313" key="5">
    <source>
        <dbReference type="EMBL" id="MDV2474304.1"/>
    </source>
</evidence>
<evidence type="ECO:0000313" key="6">
    <source>
        <dbReference type="Proteomes" id="UP001275440"/>
    </source>
</evidence>
<reference evidence="5 6" key="1">
    <citation type="submission" date="2019-10" db="EMBL/GenBank/DDBJ databases">
        <title>Draft Genome Assembly of Rhodococcus zopfii DSM44189.</title>
        <authorList>
            <person name="Sutton J.M."/>
            <person name="Akob D.M."/>
            <person name="Bushman T.J."/>
        </authorList>
    </citation>
    <scope>NUCLEOTIDE SEQUENCE [LARGE SCALE GENOMIC DNA]</scope>
    <source>
        <strain evidence="5 6">DSM 44189</strain>
    </source>
</reference>
<dbReference type="Proteomes" id="UP001275440">
    <property type="component" value="Unassembled WGS sequence"/>
</dbReference>
<feature type="region of interest" description="Disordered" evidence="3">
    <location>
        <begin position="1"/>
        <end position="35"/>
    </location>
</feature>
<protein>
    <submittedName>
        <fullName evidence="5">RNA methyltransferase</fullName>
    </submittedName>
</protein>
<dbReference type="InterPro" id="IPR051259">
    <property type="entry name" value="rRNA_Methyltransferase"/>
</dbReference>
<feature type="domain" description="tRNA/rRNA methyltransferase SpoU type" evidence="4">
    <location>
        <begin position="75"/>
        <end position="211"/>
    </location>
</feature>
<dbReference type="GO" id="GO:0032259">
    <property type="term" value="P:methylation"/>
    <property type="evidence" value="ECO:0007669"/>
    <property type="project" value="UniProtKB-KW"/>
</dbReference>
<dbReference type="Pfam" id="PF00588">
    <property type="entry name" value="SpoU_methylase"/>
    <property type="match status" value="1"/>
</dbReference>
<proteinExistence type="predicted"/>
<dbReference type="SUPFAM" id="SSF75217">
    <property type="entry name" value="alpha/beta knot"/>
    <property type="match status" value="1"/>
</dbReference>
<dbReference type="EMBL" id="WBMO01000001">
    <property type="protein sequence ID" value="MDV2474304.1"/>
    <property type="molecule type" value="Genomic_DNA"/>
</dbReference>
<dbReference type="CDD" id="cd18096">
    <property type="entry name" value="SpoU-like"/>
    <property type="match status" value="1"/>
</dbReference>
<organism evidence="5 6">
    <name type="scientific">Rhodococcus zopfii</name>
    <dbReference type="NCBI Taxonomy" id="43772"/>
    <lineage>
        <taxon>Bacteria</taxon>
        <taxon>Bacillati</taxon>
        <taxon>Actinomycetota</taxon>
        <taxon>Actinomycetes</taxon>
        <taxon>Mycobacteriales</taxon>
        <taxon>Nocardiaceae</taxon>
        <taxon>Rhodococcus</taxon>
    </lineage>
</organism>
<dbReference type="GO" id="GO:0008168">
    <property type="term" value="F:methyltransferase activity"/>
    <property type="evidence" value="ECO:0007669"/>
    <property type="project" value="UniProtKB-KW"/>
</dbReference>
<keyword evidence="1 5" id="KW-0489">Methyltransferase</keyword>
<evidence type="ECO:0000256" key="1">
    <source>
        <dbReference type="ARBA" id="ARBA00022603"/>
    </source>
</evidence>
<dbReference type="InterPro" id="IPR029028">
    <property type="entry name" value="Alpha/beta_knot_MTases"/>
</dbReference>
<evidence type="ECO:0000256" key="3">
    <source>
        <dbReference type="SAM" id="MobiDB-lite"/>
    </source>
</evidence>
<name>A0ABU3WL00_9NOCA</name>
<dbReference type="InterPro" id="IPR029026">
    <property type="entry name" value="tRNA_m1G_MTases_N"/>
</dbReference>
<dbReference type="PANTHER" id="PTHR43191">
    <property type="entry name" value="RRNA METHYLTRANSFERASE 3"/>
    <property type="match status" value="1"/>
</dbReference>
<evidence type="ECO:0000259" key="4">
    <source>
        <dbReference type="Pfam" id="PF00588"/>
    </source>
</evidence>
<keyword evidence="2" id="KW-0808">Transferase</keyword>
<keyword evidence="6" id="KW-1185">Reference proteome</keyword>
<comment type="caution">
    <text evidence="5">The sequence shown here is derived from an EMBL/GenBank/DDBJ whole genome shotgun (WGS) entry which is preliminary data.</text>
</comment>